<feature type="domain" description="Bacteriophage P22 antirepressor protein C-terminal" evidence="2">
    <location>
        <begin position="226"/>
        <end position="296"/>
    </location>
</feature>
<protein>
    <submittedName>
        <fullName evidence="3">Antirepressor</fullName>
    </submittedName>
</protein>
<dbReference type="EMBL" id="BMFZ01000001">
    <property type="protein sequence ID" value="GGA34056.1"/>
    <property type="molecule type" value="Genomic_DNA"/>
</dbReference>
<dbReference type="Proteomes" id="UP000627464">
    <property type="component" value="Unassembled WGS sequence"/>
</dbReference>
<evidence type="ECO:0000313" key="3">
    <source>
        <dbReference type="EMBL" id="GGA34056.1"/>
    </source>
</evidence>
<dbReference type="Pfam" id="PF10547">
    <property type="entry name" value="P22_AR_N"/>
    <property type="match status" value="2"/>
</dbReference>
<organism evidence="3 4">
    <name type="scientific">Hafnia psychrotolerans</name>
    <dbReference type="NCBI Taxonomy" id="1477018"/>
    <lineage>
        <taxon>Bacteria</taxon>
        <taxon>Pseudomonadati</taxon>
        <taxon>Pseudomonadota</taxon>
        <taxon>Gammaproteobacteria</taxon>
        <taxon>Enterobacterales</taxon>
        <taxon>Hafniaceae</taxon>
        <taxon>Hafnia</taxon>
    </lineage>
</organism>
<dbReference type="InterPro" id="IPR018875">
    <property type="entry name" value="Antirepressor_Ant_N"/>
</dbReference>
<dbReference type="Pfam" id="PF10548">
    <property type="entry name" value="P22_AR_C"/>
    <property type="match status" value="1"/>
</dbReference>
<evidence type="ECO:0000259" key="2">
    <source>
        <dbReference type="Pfam" id="PF10548"/>
    </source>
</evidence>
<proteinExistence type="predicted"/>
<sequence length="319" mass="37061">MTSIAILEAVNTSAVQFHGQPIITAMVAGVVYVAMKPIVENMGMSWTTQHRKLMQDMNKSNHPHKSMVENERDGHMTIPSKFNCRDISMVAADGKLRQLLCIPLRKLNGWLFSINPERVRADIKDKLIQYQEECFSVLHEYWTKGEVKKKVRQSTATQLTPLRQTAERLITTGLGRLYPDIWKLVHQRFDIEHIHQLQPEQISEAVEYLNVLEGEFIGKNAEVVRAKYQLTDEELCSLCWMWKNCVRMIGHIADVEPILRAAEHRLAGAYWSMAHEYPRNTNVARRALEKATSHIEQNEVIQDNWRVLKNLRIDRKYFD</sequence>
<evidence type="ECO:0000313" key="4">
    <source>
        <dbReference type="Proteomes" id="UP000627464"/>
    </source>
</evidence>
<comment type="caution">
    <text evidence="3">The sequence shown here is derived from an EMBL/GenBank/DDBJ whole genome shotgun (WGS) entry which is preliminary data.</text>
</comment>
<name>A0ABQ1G245_9GAMM</name>
<reference evidence="4" key="1">
    <citation type="journal article" date="2019" name="Int. J. Syst. Evol. Microbiol.">
        <title>The Global Catalogue of Microorganisms (GCM) 10K type strain sequencing project: providing services to taxonomists for standard genome sequencing and annotation.</title>
        <authorList>
            <consortium name="The Broad Institute Genomics Platform"/>
            <consortium name="The Broad Institute Genome Sequencing Center for Infectious Disease"/>
            <person name="Wu L."/>
            <person name="Ma J."/>
        </authorList>
    </citation>
    <scope>NUCLEOTIDE SEQUENCE [LARGE SCALE GENOMIC DNA]</scope>
    <source>
        <strain evidence="4">CGMCC 1.12806</strain>
    </source>
</reference>
<keyword evidence="4" id="KW-1185">Reference proteome</keyword>
<accession>A0ABQ1G245</accession>
<dbReference type="RefSeq" id="WP_188470274.1">
    <property type="nucleotide sequence ID" value="NZ_BMFZ01000001.1"/>
</dbReference>
<feature type="domain" description="Antirepressor protein ant N-terminal" evidence="1">
    <location>
        <begin position="14"/>
        <end position="67"/>
    </location>
</feature>
<feature type="domain" description="Antirepressor protein ant N-terminal" evidence="1">
    <location>
        <begin position="81"/>
        <end position="147"/>
    </location>
</feature>
<dbReference type="InterPro" id="IPR018876">
    <property type="entry name" value="Phage_P22_antirepressor_C"/>
</dbReference>
<gene>
    <name evidence="3" type="ORF">GCM10011328_06140</name>
</gene>
<evidence type="ECO:0000259" key="1">
    <source>
        <dbReference type="Pfam" id="PF10547"/>
    </source>
</evidence>